<evidence type="ECO:0000313" key="4">
    <source>
        <dbReference type="EMBL" id="CAD9612012.1"/>
    </source>
</evidence>
<name>A0A7S2PR22_9STRA</name>
<dbReference type="AlphaFoldDB" id="A0A7S2PR22"/>
<feature type="region of interest" description="Disordered" evidence="1">
    <location>
        <begin position="203"/>
        <end position="237"/>
    </location>
</feature>
<evidence type="ECO:0000259" key="3">
    <source>
        <dbReference type="Pfam" id="PF07452"/>
    </source>
</evidence>
<evidence type="ECO:0000256" key="1">
    <source>
        <dbReference type="SAM" id="MobiDB-lite"/>
    </source>
</evidence>
<reference evidence="4" key="1">
    <citation type="submission" date="2021-01" db="EMBL/GenBank/DDBJ databases">
        <authorList>
            <person name="Corre E."/>
            <person name="Pelletier E."/>
            <person name="Niang G."/>
            <person name="Scheremetjew M."/>
            <person name="Finn R."/>
            <person name="Kale V."/>
            <person name="Holt S."/>
            <person name="Cochrane G."/>
            <person name="Meng A."/>
            <person name="Brown T."/>
            <person name="Cohen L."/>
        </authorList>
    </citation>
    <scope>NUCLEOTIDE SEQUENCE</scope>
    <source>
        <strain evidence="4">SM1012Den-03</strain>
    </source>
</reference>
<keyword evidence="2" id="KW-0732">Signal</keyword>
<dbReference type="Pfam" id="PF07452">
    <property type="entry name" value="CHRD"/>
    <property type="match status" value="1"/>
</dbReference>
<accession>A0A7S2PR22</accession>
<protein>
    <recommendedName>
        <fullName evidence="3">CHRD domain-containing protein</fullName>
    </recommendedName>
</protein>
<gene>
    <name evidence="4" type="ORF">SMAR0320_LOCUS14126</name>
</gene>
<feature type="domain" description="CHRD" evidence="3">
    <location>
        <begin position="48"/>
        <end position="182"/>
    </location>
</feature>
<dbReference type="InterPro" id="IPR010895">
    <property type="entry name" value="CHRD"/>
</dbReference>
<feature type="signal peptide" evidence="2">
    <location>
        <begin position="1"/>
        <end position="27"/>
    </location>
</feature>
<organism evidence="4">
    <name type="scientific">Skeletonema marinoi</name>
    <dbReference type="NCBI Taxonomy" id="267567"/>
    <lineage>
        <taxon>Eukaryota</taxon>
        <taxon>Sar</taxon>
        <taxon>Stramenopiles</taxon>
        <taxon>Ochrophyta</taxon>
        <taxon>Bacillariophyta</taxon>
        <taxon>Coscinodiscophyceae</taxon>
        <taxon>Thalassiosirophycidae</taxon>
        <taxon>Thalassiosirales</taxon>
        <taxon>Skeletonemataceae</taxon>
        <taxon>Skeletonema</taxon>
        <taxon>Skeletonema marinoi-dohrnii complex</taxon>
    </lineage>
</organism>
<proteinExistence type="predicted"/>
<evidence type="ECO:0000256" key="2">
    <source>
        <dbReference type="SAM" id="SignalP"/>
    </source>
</evidence>
<sequence length="237" mass="25422">MKSTATMNIFIKTATLIAFLATSGVNANTSRSEVTYYFDSMLAADPAAVPTSAGSESTGTGTVTVKNDGTVMMDIRWEIRGEDGPINEDNAVVGIHIHTGDEYTNGPIVFGFCGQDPLPSFGGTCQQGWSYDSAQIATKYAGKICDKNVKDCYNYGQTSAREAAQLLIDGREDMYVNIHTTKSLAANGKAGALGLIRGQLRLKEESRPAGSDEDEDEWSMPSSTSREMKTSLRGGNM</sequence>
<dbReference type="EMBL" id="HBGZ01019726">
    <property type="protein sequence ID" value="CAD9612012.1"/>
    <property type="molecule type" value="Transcribed_RNA"/>
</dbReference>
<feature type="chain" id="PRO_5031243090" description="CHRD domain-containing protein" evidence="2">
    <location>
        <begin position="28"/>
        <end position="237"/>
    </location>
</feature>